<keyword evidence="25" id="KW-1185">Reference proteome</keyword>
<evidence type="ECO:0000256" key="23">
    <source>
        <dbReference type="SAM" id="Phobius"/>
    </source>
</evidence>
<evidence type="ECO:0000256" key="12">
    <source>
        <dbReference type="ARBA" id="ARBA00023239"/>
    </source>
</evidence>
<evidence type="ECO:0000256" key="18">
    <source>
        <dbReference type="ARBA" id="ARBA00049298"/>
    </source>
</evidence>
<evidence type="ECO:0000256" key="14">
    <source>
        <dbReference type="ARBA" id="ARBA00037884"/>
    </source>
</evidence>
<keyword evidence="5" id="KW-1000">Mitochondrion outer membrane</keyword>
<dbReference type="InterPro" id="IPR001129">
    <property type="entry name" value="Membr-assoc_MAPEG"/>
</dbReference>
<organism evidence="24 25">
    <name type="scientific">Pseudolycoriella hygida</name>
    <dbReference type="NCBI Taxonomy" id="35572"/>
    <lineage>
        <taxon>Eukaryota</taxon>
        <taxon>Metazoa</taxon>
        <taxon>Ecdysozoa</taxon>
        <taxon>Arthropoda</taxon>
        <taxon>Hexapoda</taxon>
        <taxon>Insecta</taxon>
        <taxon>Pterygota</taxon>
        <taxon>Neoptera</taxon>
        <taxon>Endopterygota</taxon>
        <taxon>Diptera</taxon>
        <taxon>Nematocera</taxon>
        <taxon>Sciaroidea</taxon>
        <taxon>Sciaridae</taxon>
        <taxon>Pseudolycoriella</taxon>
    </lineage>
</organism>
<keyword evidence="8" id="KW-0443">Lipid metabolism</keyword>
<dbReference type="SUPFAM" id="SSF161084">
    <property type="entry name" value="MAPEG domain-like"/>
    <property type="match status" value="1"/>
</dbReference>
<evidence type="ECO:0000256" key="22">
    <source>
        <dbReference type="ARBA" id="ARBA00076908"/>
    </source>
</evidence>
<dbReference type="EC" id="4.4.1.20" evidence="16"/>
<dbReference type="GO" id="GO:0006629">
    <property type="term" value="P:lipid metabolic process"/>
    <property type="evidence" value="ECO:0007669"/>
    <property type="project" value="UniProtKB-KW"/>
</dbReference>
<comment type="subcellular location">
    <subcellularLocation>
        <location evidence="1">Mitochondrion outer membrane</location>
        <topology evidence="1">Multi-pass membrane protein</topology>
    </subcellularLocation>
</comment>
<evidence type="ECO:0000256" key="21">
    <source>
        <dbReference type="ARBA" id="ARBA00075145"/>
    </source>
</evidence>
<comment type="catalytic activity">
    <reaction evidence="19">
        <text>15-deoxy-Delta(12,14)-prostaglandin J2 + glutathione = 15-deoxy-Delta(12,14)-prostaglandin J2-S-(R)-glutathione</text>
        <dbReference type="Rhea" id="RHEA:75963"/>
        <dbReference type="ChEBI" id="CHEBI:57925"/>
        <dbReference type="ChEBI" id="CHEBI:85236"/>
        <dbReference type="ChEBI" id="CHEBI:194498"/>
    </reaction>
    <physiologicalReaction direction="left-to-right" evidence="19">
        <dbReference type="Rhea" id="RHEA:75964"/>
    </physiologicalReaction>
</comment>
<keyword evidence="9" id="KW-0496">Mitochondrion</keyword>
<keyword evidence="12" id="KW-0456">Lyase</keyword>
<dbReference type="GO" id="GO:0004364">
    <property type="term" value="F:glutathione transferase activity"/>
    <property type="evidence" value="ECO:0007669"/>
    <property type="project" value="TreeGrafter"/>
</dbReference>
<evidence type="ECO:0000313" key="24">
    <source>
        <dbReference type="EMBL" id="KAJ6648526.1"/>
    </source>
</evidence>
<evidence type="ECO:0000256" key="5">
    <source>
        <dbReference type="ARBA" id="ARBA00022787"/>
    </source>
</evidence>
<comment type="pathway">
    <text evidence="14">Lipid metabolism; leukotriene C4 biosynthesis.</text>
</comment>
<keyword evidence="10 23" id="KW-0472">Membrane</keyword>
<dbReference type="InterPro" id="IPR023352">
    <property type="entry name" value="MAPEG-like_dom_sf"/>
</dbReference>
<dbReference type="PANTHER" id="PTHR10250">
    <property type="entry name" value="MICROSOMAL GLUTATHIONE S-TRANSFERASE"/>
    <property type="match status" value="1"/>
</dbReference>
<protein>
    <recommendedName>
        <fullName evidence="20">Glutathione S-transferase 3, mitochondrial</fullName>
        <ecNumber evidence="16">4.4.1.20</ecNumber>
    </recommendedName>
    <alternativeName>
        <fullName evidence="21">Glutathione peroxidase MGST3</fullName>
    </alternativeName>
    <alternativeName>
        <fullName evidence="22">LTC4 synthase MGST3</fullName>
    </alternativeName>
</protein>
<evidence type="ECO:0000256" key="20">
    <source>
        <dbReference type="ARBA" id="ARBA00069748"/>
    </source>
</evidence>
<dbReference type="GO" id="GO:0006691">
    <property type="term" value="P:leukotriene metabolic process"/>
    <property type="evidence" value="ECO:0007669"/>
    <property type="project" value="UniProtKB-ARBA"/>
</dbReference>
<dbReference type="Gene3D" id="1.20.120.550">
    <property type="entry name" value="Membrane associated eicosanoid/glutathione metabolism-like domain"/>
    <property type="match status" value="1"/>
</dbReference>
<comment type="catalytic activity">
    <reaction evidence="18">
        <text>leukotriene C4 = leukotriene A4 + glutathione</text>
        <dbReference type="Rhea" id="RHEA:17617"/>
        <dbReference type="ChEBI" id="CHEBI:57463"/>
        <dbReference type="ChEBI" id="CHEBI:57925"/>
        <dbReference type="ChEBI" id="CHEBI:57973"/>
        <dbReference type="EC" id="4.4.1.20"/>
    </reaction>
    <physiologicalReaction direction="right-to-left" evidence="18">
        <dbReference type="Rhea" id="RHEA:17619"/>
    </physiologicalReaction>
</comment>
<evidence type="ECO:0000256" key="6">
    <source>
        <dbReference type="ARBA" id="ARBA00022989"/>
    </source>
</evidence>
<evidence type="ECO:0000256" key="4">
    <source>
        <dbReference type="ARBA" id="ARBA00022692"/>
    </source>
</evidence>
<comment type="catalytic activity">
    <reaction evidence="17">
        <text>(5S)-hydroperoxy-(6E,8Z,11Z,14Z)-eicosatetraenoate + 2 glutathione = (5S)-hydroxy-(6E,8Z,11Z,14Z)-eicosatetraenoate + glutathione disulfide + H2O</text>
        <dbReference type="Rhea" id="RHEA:48620"/>
        <dbReference type="ChEBI" id="CHEBI:15377"/>
        <dbReference type="ChEBI" id="CHEBI:57450"/>
        <dbReference type="ChEBI" id="CHEBI:57925"/>
        <dbReference type="ChEBI" id="CHEBI:58297"/>
        <dbReference type="ChEBI" id="CHEBI:90632"/>
    </reaction>
    <physiologicalReaction direction="left-to-right" evidence="17">
        <dbReference type="Rhea" id="RHEA:48621"/>
    </physiologicalReaction>
</comment>
<dbReference type="Proteomes" id="UP001151699">
    <property type="component" value="Chromosome A"/>
</dbReference>
<feature type="transmembrane region" description="Helical" evidence="23">
    <location>
        <begin position="89"/>
        <end position="114"/>
    </location>
</feature>
<dbReference type="GO" id="GO:0005741">
    <property type="term" value="C:mitochondrial outer membrane"/>
    <property type="evidence" value="ECO:0007669"/>
    <property type="project" value="UniProtKB-SubCell"/>
</dbReference>
<gene>
    <name evidence="24" type="primary">MGST3</name>
    <name evidence="24" type="ORF">Bhyg_03756</name>
</gene>
<accession>A0A9Q0NFB8</accession>
<comment type="similarity">
    <text evidence="2">Belongs to the MAPEG family.</text>
</comment>
<evidence type="ECO:0000313" key="25">
    <source>
        <dbReference type="Proteomes" id="UP001151699"/>
    </source>
</evidence>
<dbReference type="FunFam" id="1.20.120.550:FF:000004">
    <property type="entry name" value="Microsomal glutathione S-transferase 3"/>
    <property type="match status" value="1"/>
</dbReference>
<keyword evidence="11" id="KW-0564">Palmitate</keyword>
<evidence type="ECO:0000256" key="16">
    <source>
        <dbReference type="ARBA" id="ARBA00039056"/>
    </source>
</evidence>
<dbReference type="PANTHER" id="PTHR10250:SF26">
    <property type="entry name" value="GLUTATHIONE S-TRANSFERASE 3, MITOCHONDRIAL"/>
    <property type="match status" value="1"/>
</dbReference>
<keyword evidence="13" id="KW-0449">Lipoprotein</keyword>
<comment type="pathway">
    <text evidence="15">Lipid metabolism; arachidonate metabolism.</text>
</comment>
<evidence type="ECO:0000256" key="1">
    <source>
        <dbReference type="ARBA" id="ARBA00004374"/>
    </source>
</evidence>
<proteinExistence type="inferred from homology"/>
<dbReference type="EMBL" id="WJQU01000001">
    <property type="protein sequence ID" value="KAJ6648526.1"/>
    <property type="molecule type" value="Genomic_DNA"/>
</dbReference>
<dbReference type="GO" id="GO:0004464">
    <property type="term" value="F:leukotriene-C4 synthase activity"/>
    <property type="evidence" value="ECO:0007669"/>
    <property type="project" value="UniProtKB-EC"/>
</dbReference>
<evidence type="ECO:0000256" key="9">
    <source>
        <dbReference type="ARBA" id="ARBA00023128"/>
    </source>
</evidence>
<evidence type="ECO:0000256" key="19">
    <source>
        <dbReference type="ARBA" id="ARBA00051411"/>
    </source>
</evidence>
<feature type="transmembrane region" description="Helical" evidence="23">
    <location>
        <begin position="30"/>
        <end position="48"/>
    </location>
</feature>
<dbReference type="OrthoDB" id="410651at2759"/>
<evidence type="ECO:0000256" key="8">
    <source>
        <dbReference type="ARBA" id="ARBA00023098"/>
    </source>
</evidence>
<keyword evidence="6 23" id="KW-1133">Transmembrane helix</keyword>
<evidence type="ECO:0000256" key="3">
    <source>
        <dbReference type="ARBA" id="ARBA00022679"/>
    </source>
</evidence>
<evidence type="ECO:0000256" key="13">
    <source>
        <dbReference type="ARBA" id="ARBA00023288"/>
    </source>
</evidence>
<feature type="transmembrane region" description="Helical" evidence="23">
    <location>
        <begin position="134"/>
        <end position="156"/>
    </location>
</feature>
<dbReference type="InterPro" id="IPR050997">
    <property type="entry name" value="MAPEG"/>
</dbReference>
<evidence type="ECO:0000256" key="11">
    <source>
        <dbReference type="ARBA" id="ARBA00023139"/>
    </source>
</evidence>
<evidence type="ECO:0000256" key="2">
    <source>
        <dbReference type="ARBA" id="ARBA00010459"/>
    </source>
</evidence>
<evidence type="ECO:0000256" key="10">
    <source>
        <dbReference type="ARBA" id="ARBA00023136"/>
    </source>
</evidence>
<keyword evidence="7" id="KW-0560">Oxidoreductase</keyword>
<dbReference type="Pfam" id="PF01124">
    <property type="entry name" value="MAPEG"/>
    <property type="match status" value="1"/>
</dbReference>
<sequence>MSGLFGCIFGGSSLSAGSHTVTFALAKDYGYVILVAVISSFLLMWQAMQVGKARKQYKINYPTMYATDNDVFNCFQRAHQNTLEGYSQFLLFLLFGGLEMPIFVALGGLIWVAGKVSYSKGYYTGDPKNRMRGAYAYIGLLMLLVATVKLILKLVLFS</sequence>
<dbReference type="GO" id="GO:0005783">
    <property type="term" value="C:endoplasmic reticulum"/>
    <property type="evidence" value="ECO:0007669"/>
    <property type="project" value="TreeGrafter"/>
</dbReference>
<dbReference type="AlphaFoldDB" id="A0A9Q0NFB8"/>
<reference evidence="24" key="1">
    <citation type="submission" date="2022-07" db="EMBL/GenBank/DDBJ databases">
        <authorList>
            <person name="Trinca V."/>
            <person name="Uliana J.V.C."/>
            <person name="Torres T.T."/>
            <person name="Ward R.J."/>
            <person name="Monesi N."/>
        </authorList>
    </citation>
    <scope>NUCLEOTIDE SEQUENCE</scope>
    <source>
        <strain evidence="24">HSMRA1968</strain>
        <tissue evidence="24">Whole embryos</tissue>
    </source>
</reference>
<dbReference type="GO" id="GO:0005635">
    <property type="term" value="C:nuclear envelope"/>
    <property type="evidence" value="ECO:0007669"/>
    <property type="project" value="TreeGrafter"/>
</dbReference>
<name>A0A9Q0NFB8_9DIPT</name>
<evidence type="ECO:0000256" key="7">
    <source>
        <dbReference type="ARBA" id="ARBA00023002"/>
    </source>
</evidence>
<keyword evidence="4 23" id="KW-0812">Transmembrane</keyword>
<evidence type="ECO:0000256" key="15">
    <source>
        <dbReference type="ARBA" id="ARBA00037916"/>
    </source>
</evidence>
<evidence type="ECO:0000256" key="17">
    <source>
        <dbReference type="ARBA" id="ARBA00043664"/>
    </source>
</evidence>
<comment type="caution">
    <text evidence="24">The sequence shown here is derived from an EMBL/GenBank/DDBJ whole genome shotgun (WGS) entry which is preliminary data.</text>
</comment>
<keyword evidence="3" id="KW-0808">Transferase</keyword>
<dbReference type="GO" id="GO:0004602">
    <property type="term" value="F:glutathione peroxidase activity"/>
    <property type="evidence" value="ECO:0007669"/>
    <property type="project" value="TreeGrafter"/>
</dbReference>